<comment type="caution">
    <text evidence="3">The sequence shown here is derived from an EMBL/GenBank/DDBJ whole genome shotgun (WGS) entry which is preliminary data.</text>
</comment>
<gene>
    <name evidence="3" type="ORF">QTN89_20290</name>
</gene>
<dbReference type="EMBL" id="JASZZN010000016">
    <property type="protein sequence ID" value="MDM4017799.1"/>
    <property type="molecule type" value="Genomic_DNA"/>
</dbReference>
<dbReference type="Pfam" id="PF07587">
    <property type="entry name" value="PSD1"/>
    <property type="match status" value="1"/>
</dbReference>
<dbReference type="PANTHER" id="PTHR35889">
    <property type="entry name" value="CYCLOINULO-OLIGOSACCHARIDE FRUCTANOTRANSFERASE-RELATED"/>
    <property type="match status" value="1"/>
</dbReference>
<dbReference type="PANTHER" id="PTHR35889:SF3">
    <property type="entry name" value="F-BOX DOMAIN-CONTAINING PROTEIN"/>
    <property type="match status" value="1"/>
</dbReference>
<sequence length="599" mass="67805">MTTYSVANHRWPALDRKSALRSSAPRRSAPRSSARGWMTLCRSVLGMVVALTIGSGFAHAEPGPEATLETAPATTGRSPIETINYYIEQGWTDYEITPSKEADDLIWCRRVHLDIIGRVPTMEEMKAFMADRKSDRRKNLVERLLHDDRYTEEYSNHWATVWANLLIGRSGGMDRRDLTNRDGMMKYLRDSFAANKPYNQMVFELVTAEGATKPGAPGFNGAVNFLVDKVNDEKAVLAASSVSRIFLGQQVQCTQCHNHPFNDWKQQKFWEFNSFFRQSRALRRYVDGTRDIEFAELVSEDFAGEAGDPSDALVFYEMRNGLTRVAYPVFTDGTEIEKSGFVDEVNRRKELGRLMLDSEALDLMAINRHWSIFLGHGFTRPIDDMGPHTNPSHPELLEELAAEFRKYSYNIKDLITWITLSKPYGLSAALGSNNAIDDPSVGETPKFSRFYLRQISAEQLYQSLVSLSGGNSQGTYEQQERKRREWMQQFVVTFGTDEGDEATTFDGSIPQALMLFNGELTKNATSTKPGSFLAEIAVSGKTISDRLNRLYLAGLARRPSKRETRLAGELYRANGGDEAEMMQDLWWAILNSNEFIMQH</sequence>
<name>A0ABT7PMS5_9BACT</name>
<reference evidence="3 4" key="1">
    <citation type="submission" date="2023-06" db="EMBL/GenBank/DDBJ databases">
        <title>Roseiconus lacunae JC819 isolated from Gulf of Mannar region, Tamil Nadu.</title>
        <authorList>
            <person name="Pk S."/>
            <person name="Ch S."/>
            <person name="Ch V.R."/>
        </authorList>
    </citation>
    <scope>NUCLEOTIDE SEQUENCE [LARGE SCALE GENOMIC DNA]</scope>
    <source>
        <strain evidence="3 4">JC819</strain>
    </source>
</reference>
<evidence type="ECO:0000259" key="1">
    <source>
        <dbReference type="Pfam" id="PF07583"/>
    </source>
</evidence>
<dbReference type="InterPro" id="IPR022655">
    <property type="entry name" value="DUF1553"/>
</dbReference>
<dbReference type="RefSeq" id="WP_289165351.1">
    <property type="nucleotide sequence ID" value="NZ_JASZZN010000016.1"/>
</dbReference>
<organism evidence="3 4">
    <name type="scientific">Roseiconus lacunae</name>
    <dbReference type="NCBI Taxonomy" id="2605694"/>
    <lineage>
        <taxon>Bacteria</taxon>
        <taxon>Pseudomonadati</taxon>
        <taxon>Planctomycetota</taxon>
        <taxon>Planctomycetia</taxon>
        <taxon>Pirellulales</taxon>
        <taxon>Pirellulaceae</taxon>
        <taxon>Roseiconus</taxon>
    </lineage>
</organism>
<proteinExistence type="predicted"/>
<evidence type="ECO:0000259" key="2">
    <source>
        <dbReference type="Pfam" id="PF07587"/>
    </source>
</evidence>
<feature type="domain" description="DUF1549" evidence="1">
    <location>
        <begin position="83"/>
        <end position="280"/>
    </location>
</feature>
<protein>
    <submittedName>
        <fullName evidence="3">DUF1549 domain-containing protein</fullName>
    </submittedName>
</protein>
<feature type="domain" description="DUF1553" evidence="2">
    <location>
        <begin position="364"/>
        <end position="569"/>
    </location>
</feature>
<accession>A0ABT7PMS5</accession>
<evidence type="ECO:0000313" key="3">
    <source>
        <dbReference type="EMBL" id="MDM4017799.1"/>
    </source>
</evidence>
<dbReference type="Pfam" id="PF07583">
    <property type="entry name" value="PSCyt2"/>
    <property type="match status" value="1"/>
</dbReference>
<evidence type="ECO:0000313" key="4">
    <source>
        <dbReference type="Proteomes" id="UP001239462"/>
    </source>
</evidence>
<keyword evidence="4" id="KW-1185">Reference proteome</keyword>
<dbReference type="InterPro" id="IPR011444">
    <property type="entry name" value="DUF1549"/>
</dbReference>
<dbReference type="Proteomes" id="UP001239462">
    <property type="component" value="Unassembled WGS sequence"/>
</dbReference>